<dbReference type="KEGG" id="nah:F5544_11380"/>
<protein>
    <submittedName>
        <fullName evidence="1">SDR family NAD(P)-dependent oxidoreductase</fullName>
    </submittedName>
</protein>
<dbReference type="InterPro" id="IPR036291">
    <property type="entry name" value="NAD(P)-bd_dom_sf"/>
</dbReference>
<proteinExistence type="predicted"/>
<dbReference type="AlphaFoldDB" id="A0A6G9YAH8"/>
<evidence type="ECO:0000313" key="2">
    <source>
        <dbReference type="Proteomes" id="UP000503540"/>
    </source>
</evidence>
<gene>
    <name evidence="1" type="ORF">F5544_11380</name>
</gene>
<organism evidence="1 2">
    <name type="scientific">Nocardia arthritidis</name>
    <dbReference type="NCBI Taxonomy" id="228602"/>
    <lineage>
        <taxon>Bacteria</taxon>
        <taxon>Bacillati</taxon>
        <taxon>Actinomycetota</taxon>
        <taxon>Actinomycetes</taxon>
        <taxon>Mycobacteriales</taxon>
        <taxon>Nocardiaceae</taxon>
        <taxon>Nocardia</taxon>
    </lineage>
</organism>
<keyword evidence="2" id="KW-1185">Reference proteome</keyword>
<dbReference type="RefSeq" id="WP_167473180.1">
    <property type="nucleotide sequence ID" value="NZ_CP046172.1"/>
</dbReference>
<reference evidence="1 2" key="1">
    <citation type="journal article" date="2019" name="ACS Chem. Biol.">
        <title>Identification and Mobilization of a Cryptic Antibiotic Biosynthesis Gene Locus from a Human-Pathogenic Nocardia Isolate.</title>
        <authorList>
            <person name="Herisse M."/>
            <person name="Ishida K."/>
            <person name="Porter J.L."/>
            <person name="Howden B."/>
            <person name="Hertweck C."/>
            <person name="Stinear T.P."/>
            <person name="Pidot S.J."/>
        </authorList>
    </citation>
    <scope>NUCLEOTIDE SEQUENCE [LARGE SCALE GENOMIC DNA]</scope>
    <source>
        <strain evidence="1 2">AUSMDU00012717</strain>
    </source>
</reference>
<dbReference type="Pfam" id="PF00106">
    <property type="entry name" value="adh_short"/>
    <property type="match status" value="1"/>
</dbReference>
<accession>A0A6G9YAH8</accession>
<dbReference type="Proteomes" id="UP000503540">
    <property type="component" value="Chromosome"/>
</dbReference>
<dbReference type="InterPro" id="IPR002347">
    <property type="entry name" value="SDR_fam"/>
</dbReference>
<dbReference type="SUPFAM" id="SSF51735">
    <property type="entry name" value="NAD(P)-binding Rossmann-fold domains"/>
    <property type="match status" value="1"/>
</dbReference>
<dbReference type="Gene3D" id="3.40.50.720">
    <property type="entry name" value="NAD(P)-binding Rossmann-like Domain"/>
    <property type="match status" value="1"/>
</dbReference>
<sequence length="62" mass="6426">MVVTGTSQGIGAATAKRLAVEGATVEVVDRGAPDTALDHCARTRSPRADAIKRTNSTHIIPN</sequence>
<evidence type="ECO:0000313" key="1">
    <source>
        <dbReference type="EMBL" id="QIS10168.1"/>
    </source>
</evidence>
<dbReference type="EMBL" id="CP046172">
    <property type="protein sequence ID" value="QIS10168.1"/>
    <property type="molecule type" value="Genomic_DNA"/>
</dbReference>
<name>A0A6G9YAH8_9NOCA</name>